<name>A0A1W0X992_HYPEX</name>
<dbReference type="AlphaFoldDB" id="A0A1W0X992"/>
<organism evidence="2 3">
    <name type="scientific">Hypsibius exemplaris</name>
    <name type="common">Freshwater tardigrade</name>
    <dbReference type="NCBI Taxonomy" id="2072580"/>
    <lineage>
        <taxon>Eukaryota</taxon>
        <taxon>Metazoa</taxon>
        <taxon>Ecdysozoa</taxon>
        <taxon>Tardigrada</taxon>
        <taxon>Eutardigrada</taxon>
        <taxon>Parachela</taxon>
        <taxon>Hypsibioidea</taxon>
        <taxon>Hypsibiidae</taxon>
        <taxon>Hypsibius</taxon>
    </lineage>
</organism>
<accession>A0A1W0X992</accession>
<dbReference type="EMBL" id="MTYJ01000008">
    <property type="protein sequence ID" value="OQV24105.1"/>
    <property type="molecule type" value="Genomic_DNA"/>
</dbReference>
<feature type="region of interest" description="Disordered" evidence="1">
    <location>
        <begin position="40"/>
        <end position="69"/>
    </location>
</feature>
<proteinExistence type="predicted"/>
<comment type="caution">
    <text evidence="2">The sequence shown here is derived from an EMBL/GenBank/DDBJ whole genome shotgun (WGS) entry which is preliminary data.</text>
</comment>
<sequence>MLHNLSRRDVVHLAILDVDHSLCPHHQSSTPRAELLCESQPTDDIHFQHPSSPRSRGALRSAVTDGASWGGCSLTRRGSLRTQVGTSVHGAAASTSHVSERDLR</sequence>
<evidence type="ECO:0000313" key="2">
    <source>
        <dbReference type="EMBL" id="OQV24105.1"/>
    </source>
</evidence>
<evidence type="ECO:0000313" key="3">
    <source>
        <dbReference type="Proteomes" id="UP000192578"/>
    </source>
</evidence>
<protein>
    <submittedName>
        <fullName evidence="2">Uncharacterized protein</fullName>
    </submittedName>
</protein>
<keyword evidence="3" id="KW-1185">Reference proteome</keyword>
<evidence type="ECO:0000256" key="1">
    <source>
        <dbReference type="SAM" id="MobiDB-lite"/>
    </source>
</evidence>
<feature type="region of interest" description="Disordered" evidence="1">
    <location>
        <begin position="81"/>
        <end position="104"/>
    </location>
</feature>
<dbReference type="Proteomes" id="UP000192578">
    <property type="component" value="Unassembled WGS sequence"/>
</dbReference>
<gene>
    <name evidence="2" type="ORF">BV898_02057</name>
</gene>
<reference evidence="3" key="1">
    <citation type="submission" date="2017-01" db="EMBL/GenBank/DDBJ databases">
        <title>Comparative genomics of anhydrobiosis in the tardigrade Hypsibius dujardini.</title>
        <authorList>
            <person name="Yoshida Y."/>
            <person name="Koutsovoulos G."/>
            <person name="Laetsch D."/>
            <person name="Stevens L."/>
            <person name="Kumar S."/>
            <person name="Horikawa D."/>
            <person name="Ishino K."/>
            <person name="Komine S."/>
            <person name="Tomita M."/>
            <person name="Blaxter M."/>
            <person name="Arakawa K."/>
        </authorList>
    </citation>
    <scope>NUCLEOTIDE SEQUENCE [LARGE SCALE GENOMIC DNA]</scope>
    <source>
        <strain evidence="3">Z151</strain>
    </source>
</reference>